<evidence type="ECO:0008006" key="3">
    <source>
        <dbReference type="Google" id="ProtNLM"/>
    </source>
</evidence>
<keyword evidence="2" id="KW-1185">Reference proteome</keyword>
<name>A0A147GS56_9BURK</name>
<proteinExistence type="predicted"/>
<accession>A0A147GS56</accession>
<dbReference type="Proteomes" id="UP000072741">
    <property type="component" value="Unassembled WGS sequence"/>
</dbReference>
<evidence type="ECO:0000313" key="2">
    <source>
        <dbReference type="Proteomes" id="UP000072741"/>
    </source>
</evidence>
<gene>
    <name evidence="1" type="ORF">NS331_15235</name>
</gene>
<dbReference type="AlphaFoldDB" id="A0A147GS56"/>
<organism evidence="1 2">
    <name type="scientific">Pseudacidovorax intermedius</name>
    <dbReference type="NCBI Taxonomy" id="433924"/>
    <lineage>
        <taxon>Bacteria</taxon>
        <taxon>Pseudomonadati</taxon>
        <taxon>Pseudomonadota</taxon>
        <taxon>Betaproteobacteria</taxon>
        <taxon>Burkholderiales</taxon>
        <taxon>Comamonadaceae</taxon>
        <taxon>Pseudacidovorax</taxon>
    </lineage>
</organism>
<protein>
    <recommendedName>
        <fullName evidence="3">DUF35 domain-containing protein</fullName>
    </recommendedName>
</protein>
<evidence type="ECO:0000313" key="1">
    <source>
        <dbReference type="EMBL" id="KTT18951.1"/>
    </source>
</evidence>
<dbReference type="EMBL" id="LDSL01000096">
    <property type="protein sequence ID" value="KTT18951.1"/>
    <property type="molecule type" value="Genomic_DNA"/>
</dbReference>
<comment type="caution">
    <text evidence="1">The sequence shown here is derived from an EMBL/GenBank/DDBJ whole genome shotgun (WGS) entry which is preliminary data.</text>
</comment>
<sequence>MRCAACGGRHFDTQAIHTAEVVAVTQAHRVPEGCAYRYLVELAGGRGVPVIAASPQLLQVGAHVLVDQDDHGAVFIPANPANTHP</sequence>
<reference evidence="1 2" key="1">
    <citation type="journal article" date="2016" name="Front. Microbiol.">
        <title>Genomic Resource of Rice Seed Associated Bacteria.</title>
        <authorList>
            <person name="Midha S."/>
            <person name="Bansal K."/>
            <person name="Sharma S."/>
            <person name="Kumar N."/>
            <person name="Patil P.P."/>
            <person name="Chaudhry V."/>
            <person name="Patil P.B."/>
        </authorList>
    </citation>
    <scope>NUCLEOTIDE SEQUENCE [LARGE SCALE GENOMIC DNA]</scope>
    <source>
        <strain evidence="1 2">NS331</strain>
    </source>
</reference>